<keyword evidence="2" id="KW-0812">Transmembrane</keyword>
<dbReference type="EMBL" id="JBAGLP010000105">
    <property type="protein sequence ID" value="MEG3614058.1"/>
    <property type="molecule type" value="Genomic_DNA"/>
</dbReference>
<dbReference type="Proteomes" id="UP001310387">
    <property type="component" value="Unassembled WGS sequence"/>
</dbReference>
<accession>A0ABU7Z3P9</accession>
<evidence type="ECO:0000256" key="1">
    <source>
        <dbReference type="SAM" id="MobiDB-lite"/>
    </source>
</evidence>
<keyword evidence="2" id="KW-1133">Transmembrane helix</keyword>
<sequence length="277" mass="28608">MVQTPKIDPAKVKDSTAEVAAALVGAGARAADSAKDAAGQAKDWAGPRADAFLEWLRPRVEKAWNDSVQAAAPRVEDAAGKAGPLIDTAHDKLVDDYLPQLVTAFNAAAAKAAATADEASKAAKQAAKSAEKSARKAQRRSSRRKAFGWTVVVGGLAAVGYAFYRRAQPQNDPWAEPWEQSSTPDFDGVARDARHAVGDAAEAVGEAAGSAVAKGKEAVSEAREKASSRTAKSRQKASEAAEETGDAAEKAGEAAADAADEAKNSVGQASPADDKKE</sequence>
<evidence type="ECO:0000256" key="2">
    <source>
        <dbReference type="SAM" id="Phobius"/>
    </source>
</evidence>
<keyword evidence="4" id="KW-1185">Reference proteome</keyword>
<evidence type="ECO:0000313" key="3">
    <source>
        <dbReference type="EMBL" id="MEG3614058.1"/>
    </source>
</evidence>
<evidence type="ECO:0000313" key="4">
    <source>
        <dbReference type="Proteomes" id="UP001310387"/>
    </source>
</evidence>
<comment type="caution">
    <text evidence="3">The sequence shown here is derived from an EMBL/GenBank/DDBJ whole genome shotgun (WGS) entry which is preliminary data.</text>
</comment>
<feature type="transmembrane region" description="Helical" evidence="2">
    <location>
        <begin position="146"/>
        <end position="164"/>
    </location>
</feature>
<reference evidence="3" key="1">
    <citation type="journal article" date="2024" name="Antonie Van Leeuwenhoek">
        <title>Isoptericola haloaureus sp. nov., a dimorphic actinobacterium isolated from mangrove sediments of southeast India, implicating biosaline agricultural significance through nitrogen fixation and salt tolerance genes.</title>
        <authorList>
            <person name="Prathaban M."/>
            <person name="Prathiviraj R."/>
            <person name="Ravichandran M."/>
            <person name="Natarajan S.D."/>
            <person name="Sobanaa M."/>
            <person name="Hari Krishna Kumar S."/>
            <person name="Chandrasekar V."/>
            <person name="Selvin J."/>
        </authorList>
    </citation>
    <scope>NUCLEOTIDE SEQUENCE</scope>
    <source>
        <strain evidence="3">MP1014</strain>
    </source>
</reference>
<gene>
    <name evidence="3" type="ORF">V5O49_02860</name>
</gene>
<proteinExistence type="predicted"/>
<reference evidence="3" key="2">
    <citation type="submission" date="2024-02" db="EMBL/GenBank/DDBJ databases">
        <authorList>
            <person name="Prathaban M."/>
            <person name="Mythili R."/>
            <person name="Sharmila Devi N."/>
            <person name="Sobanaa M."/>
            <person name="Prathiviraj R."/>
            <person name="Selvin J."/>
        </authorList>
    </citation>
    <scope>NUCLEOTIDE SEQUENCE</scope>
    <source>
        <strain evidence="3">MP1014</strain>
    </source>
</reference>
<name>A0ABU7Z3P9_9MICO</name>
<feature type="compositionally biased region" description="Basic and acidic residues" evidence="1">
    <location>
        <begin position="214"/>
        <end position="227"/>
    </location>
</feature>
<organism evidence="3 4">
    <name type="scientific">Isoptericola haloaureus</name>
    <dbReference type="NCBI Taxonomy" id="1542902"/>
    <lineage>
        <taxon>Bacteria</taxon>
        <taxon>Bacillati</taxon>
        <taxon>Actinomycetota</taxon>
        <taxon>Actinomycetes</taxon>
        <taxon>Micrococcales</taxon>
        <taxon>Promicromonosporaceae</taxon>
        <taxon>Isoptericola</taxon>
    </lineage>
</organism>
<dbReference type="RefSeq" id="WP_332900912.1">
    <property type="nucleotide sequence ID" value="NZ_JBAGLP010000105.1"/>
</dbReference>
<feature type="region of interest" description="Disordered" evidence="1">
    <location>
        <begin position="172"/>
        <end position="194"/>
    </location>
</feature>
<keyword evidence="2" id="KW-0472">Membrane</keyword>
<feature type="region of interest" description="Disordered" evidence="1">
    <location>
        <begin position="208"/>
        <end position="277"/>
    </location>
</feature>
<protein>
    <submittedName>
        <fullName evidence="3">Uncharacterized protein</fullName>
    </submittedName>
</protein>